<dbReference type="SUPFAM" id="SSF56524">
    <property type="entry name" value="Oxidoreductase molybdopterin-binding domain"/>
    <property type="match status" value="1"/>
</dbReference>
<evidence type="ECO:0000313" key="2">
    <source>
        <dbReference type="Proteomes" id="UP000064920"/>
    </source>
</evidence>
<accession>A0A0P0A3Y7</accession>
<evidence type="ECO:0000313" key="1">
    <source>
        <dbReference type="EMBL" id="ALI55166.1"/>
    </source>
</evidence>
<reference evidence="1 2" key="1">
    <citation type="submission" date="2015-05" db="EMBL/GenBank/DDBJ databases">
        <authorList>
            <person name="Wang D.B."/>
            <person name="Wang M."/>
        </authorList>
    </citation>
    <scope>NUCLEOTIDE SEQUENCE [LARGE SCALE GENOMIC DNA]</scope>
    <source>
        <strain evidence="1 2">IMCC 12053</strain>
    </source>
</reference>
<dbReference type="Proteomes" id="UP000064920">
    <property type="component" value="Chromosome"/>
</dbReference>
<sequence>MNLKSILCGATLILVPFLAVAEDAPELTGPAILTVYGDFDADGVEDMRDFDLASLDAMTQGAFETTTIWTEGVQSFSGVYVNTILEELGLTEGELFVSAINDYVVSMPVSEMRPDEALLATRRNGEEMSIRDKGPIWVVYPYDSDDDLRSEVVYSRSVWQVKQLRVEPSE</sequence>
<dbReference type="EMBL" id="CP012023">
    <property type="protein sequence ID" value="ALI55166.1"/>
    <property type="molecule type" value="Genomic_DNA"/>
</dbReference>
<dbReference type="AlphaFoldDB" id="A0A0P0A3Y7"/>
<gene>
    <name evidence="1" type="ORF">IMCC12053_1218</name>
</gene>
<dbReference type="STRING" id="1397108.IMCC12053_1218"/>
<dbReference type="RefSeq" id="WP_062216647.1">
    <property type="nucleotide sequence ID" value="NZ_CP012023.1"/>
</dbReference>
<name>A0A0P0A3Y7_9RHOB</name>
<dbReference type="KEGG" id="cmar:IMCC12053_1218"/>
<keyword evidence="2" id="KW-1185">Reference proteome</keyword>
<dbReference type="Gene3D" id="3.90.420.10">
    <property type="entry name" value="Oxidoreductase, molybdopterin-binding domain"/>
    <property type="match status" value="1"/>
</dbReference>
<dbReference type="Pfam" id="PF00174">
    <property type="entry name" value="Oxidored_molyb"/>
    <property type="match status" value="1"/>
</dbReference>
<organism evidence="1 2">
    <name type="scientific">Celeribacter marinus</name>
    <dbReference type="NCBI Taxonomy" id="1397108"/>
    <lineage>
        <taxon>Bacteria</taxon>
        <taxon>Pseudomonadati</taxon>
        <taxon>Pseudomonadota</taxon>
        <taxon>Alphaproteobacteria</taxon>
        <taxon>Rhodobacterales</taxon>
        <taxon>Roseobacteraceae</taxon>
        <taxon>Celeribacter</taxon>
    </lineage>
</organism>
<proteinExistence type="predicted"/>
<protein>
    <submittedName>
        <fullName evidence="1">Uncharacterized protein</fullName>
    </submittedName>
</protein>
<dbReference type="InterPro" id="IPR000572">
    <property type="entry name" value="OxRdtase_Mopterin-bd_dom"/>
</dbReference>
<dbReference type="InterPro" id="IPR036374">
    <property type="entry name" value="OxRdtase_Mopterin-bd_sf"/>
</dbReference>
<dbReference type="PATRIC" id="fig|1397108.4.peg.1247"/>